<feature type="region of interest" description="Disordered" evidence="1">
    <location>
        <begin position="38"/>
        <end position="86"/>
    </location>
</feature>
<protein>
    <submittedName>
        <fullName evidence="2">Uncharacterized protein</fullName>
    </submittedName>
</protein>
<dbReference type="Proteomes" id="UP000030748">
    <property type="component" value="Unassembled WGS sequence"/>
</dbReference>
<dbReference type="AlphaFoldDB" id="A0A022RFJ3"/>
<accession>A0A022RFJ3</accession>
<evidence type="ECO:0000313" key="3">
    <source>
        <dbReference type="Proteomes" id="UP000030748"/>
    </source>
</evidence>
<organism evidence="2 3">
    <name type="scientific">Erythranthe guttata</name>
    <name type="common">Yellow monkey flower</name>
    <name type="synonym">Mimulus guttatus</name>
    <dbReference type="NCBI Taxonomy" id="4155"/>
    <lineage>
        <taxon>Eukaryota</taxon>
        <taxon>Viridiplantae</taxon>
        <taxon>Streptophyta</taxon>
        <taxon>Embryophyta</taxon>
        <taxon>Tracheophyta</taxon>
        <taxon>Spermatophyta</taxon>
        <taxon>Magnoliopsida</taxon>
        <taxon>eudicotyledons</taxon>
        <taxon>Gunneridae</taxon>
        <taxon>Pentapetalae</taxon>
        <taxon>asterids</taxon>
        <taxon>lamiids</taxon>
        <taxon>Lamiales</taxon>
        <taxon>Phrymaceae</taxon>
        <taxon>Erythranthe</taxon>
    </lineage>
</organism>
<name>A0A022RFJ3_ERYGU</name>
<dbReference type="EMBL" id="KI630476">
    <property type="protein sequence ID" value="EYU38794.1"/>
    <property type="molecule type" value="Genomic_DNA"/>
</dbReference>
<gene>
    <name evidence="2" type="ORF">MIMGU_mgv1a016544mg</name>
</gene>
<evidence type="ECO:0000256" key="1">
    <source>
        <dbReference type="SAM" id="MobiDB-lite"/>
    </source>
</evidence>
<keyword evidence="3" id="KW-1185">Reference proteome</keyword>
<reference evidence="2 3" key="1">
    <citation type="journal article" date="2013" name="Proc. Natl. Acad. Sci. U.S.A.">
        <title>Fine-scale variation in meiotic recombination in Mimulus inferred from population shotgun sequencing.</title>
        <authorList>
            <person name="Hellsten U."/>
            <person name="Wright K.M."/>
            <person name="Jenkins J."/>
            <person name="Shu S."/>
            <person name="Yuan Y."/>
            <person name="Wessler S.R."/>
            <person name="Schmutz J."/>
            <person name="Willis J.H."/>
            <person name="Rokhsar D.S."/>
        </authorList>
    </citation>
    <scope>NUCLEOTIDE SEQUENCE [LARGE SCALE GENOMIC DNA]</scope>
    <source>
        <strain evidence="3">cv. DUN x IM62</strain>
    </source>
</reference>
<feature type="compositionally biased region" description="Basic and acidic residues" evidence="1">
    <location>
        <begin position="53"/>
        <end position="63"/>
    </location>
</feature>
<proteinExistence type="predicted"/>
<evidence type="ECO:0000313" key="2">
    <source>
        <dbReference type="EMBL" id="EYU38794.1"/>
    </source>
</evidence>
<sequence length="117" mass="13064">MVLREAEPDLRGRRFDGDAVPADAAAAHFVAVIARRHQRVGGLARDVPDEAGDQDRRHDRRGEDEDADAAEAPADGQTVCPHRGNDQQVQCRQISGHRVGNRHCVDLNFFFFFFSRA</sequence>